<evidence type="ECO:0000313" key="2">
    <source>
        <dbReference type="EMBL" id="CCI55288.1"/>
    </source>
</evidence>
<gene>
    <name evidence="2" type="primary">PH01B001G05.11</name>
</gene>
<reference evidence="2" key="1">
    <citation type="submission" date="2012-05" db="EMBL/GenBank/DDBJ databases">
        <authorList>
            <person name="Han B."/>
            <person name="Lu Y."/>
            <person name="Feng Q."/>
            <person name="Zhao Q."/>
            <person name="Lu T.T."/>
            <person name="Li Y."/>
            <person name="Liu K.Y."/>
            <person name="Huang X.H."/>
            <person name="Fan D.L."/>
            <person name="Weng Q.J."/>
            <person name="Zhang L."/>
            <person name="Lu Y.Q."/>
            <person name="Guo Y.L."/>
            <person name="Li W.J."/>
            <person name="Zhou C.C."/>
            <person name="Lu H.Y."/>
            <person name="Huang T."/>
            <person name="Zhu C.R."/>
            <person name="Zhao Y."/>
            <person name="Hu T."/>
            <person name="Yao N."/>
        </authorList>
    </citation>
    <scope>NUCLEOTIDE SEQUENCE</scope>
</reference>
<dbReference type="AlphaFoldDB" id="L0P3M5"/>
<dbReference type="EMBL" id="FO203436">
    <property type="protein sequence ID" value="CCI55288.1"/>
    <property type="molecule type" value="Genomic_DNA"/>
</dbReference>
<feature type="region of interest" description="Disordered" evidence="1">
    <location>
        <begin position="247"/>
        <end position="274"/>
    </location>
</feature>
<protein>
    <submittedName>
        <fullName evidence="2">PH01B001G05.11 protein</fullName>
    </submittedName>
</protein>
<sequence length="274" mass="31572">MEYYVLLLRRIIAYIDCLNSLINWTHSSIGFVDHRVVVANLVTFIPITMHASYPDYVTMFDQLTDDRVIWTPYTPDRGQGWLHALEDVIQEDAPYDSREYEEYIEWYSSRTRVCCVRVVDDPPRHKAVTSDTYPTYLNSAFHCVIRIQWSVYLICFVDLQWEMHNLATSAHRMMFGERFSMTAQEIREVMDKFVEKTRQGIKLASCRRPREVVDPPVRGRGVSKGASCPTAPHPIVAGCLGRLSLGPTRTNARSRPKRGQEPHVGYALRGPVTM</sequence>
<name>L0P3M5_PHYED</name>
<proteinExistence type="predicted"/>
<organism evidence="2">
    <name type="scientific">Phyllostachys edulis</name>
    <name type="common">Tortoise shell bamboo</name>
    <name type="synonym">Bambusa edulis</name>
    <dbReference type="NCBI Taxonomy" id="38705"/>
    <lineage>
        <taxon>Eukaryota</taxon>
        <taxon>Viridiplantae</taxon>
        <taxon>Streptophyta</taxon>
        <taxon>Embryophyta</taxon>
        <taxon>Tracheophyta</taxon>
        <taxon>Spermatophyta</taxon>
        <taxon>Magnoliopsida</taxon>
        <taxon>Liliopsida</taxon>
        <taxon>Poales</taxon>
        <taxon>Poaceae</taxon>
        <taxon>BOP clade</taxon>
        <taxon>Bambusoideae</taxon>
        <taxon>Arundinarodae</taxon>
        <taxon>Arundinarieae</taxon>
        <taxon>Arundinariinae</taxon>
        <taxon>Phyllostachys</taxon>
    </lineage>
</organism>
<accession>L0P3M5</accession>
<evidence type="ECO:0000256" key="1">
    <source>
        <dbReference type="SAM" id="MobiDB-lite"/>
    </source>
</evidence>